<evidence type="ECO:0000256" key="2">
    <source>
        <dbReference type="SAM" id="MobiDB-lite"/>
    </source>
</evidence>
<comment type="caution">
    <text evidence="3">The sequence shown here is derived from an EMBL/GenBank/DDBJ whole genome shotgun (WGS) entry which is preliminary data.</text>
</comment>
<dbReference type="CDD" id="cd02253">
    <property type="entry name" value="DmpA"/>
    <property type="match status" value="1"/>
</dbReference>
<accession>A0AA41PV53</accession>
<dbReference type="FunFam" id="3.60.70.12:FF:000004">
    <property type="entry name" value="Beta-peptidyl aminopeptidase BapA"/>
    <property type="match status" value="1"/>
</dbReference>
<reference evidence="3" key="1">
    <citation type="submission" date="2022-01" db="EMBL/GenBank/DDBJ databases">
        <title>Genome-Based Taxonomic Classification of the Phylum Actinobacteria.</title>
        <authorList>
            <person name="Gao Y."/>
        </authorList>
    </citation>
    <scope>NUCLEOTIDE SEQUENCE</scope>
    <source>
        <strain evidence="3">KLBMP 8922</strain>
    </source>
</reference>
<dbReference type="Gene3D" id="3.60.70.12">
    <property type="entry name" value="L-amino peptidase D-ALA esterase/amidase"/>
    <property type="match status" value="1"/>
</dbReference>
<dbReference type="SUPFAM" id="SSF56266">
    <property type="entry name" value="DmpA/ArgJ-like"/>
    <property type="match status" value="1"/>
</dbReference>
<dbReference type="PANTHER" id="PTHR36512:SF3">
    <property type="entry name" value="BLR5678 PROTEIN"/>
    <property type="match status" value="1"/>
</dbReference>
<dbReference type="PANTHER" id="PTHR36512">
    <property type="entry name" value="D-AMINOPEPTIDASE"/>
    <property type="match status" value="1"/>
</dbReference>
<comment type="similarity">
    <text evidence="1">Belongs to the peptidase S58 family.</text>
</comment>
<proteinExistence type="inferred from homology"/>
<dbReference type="Pfam" id="PF03576">
    <property type="entry name" value="Peptidase_S58"/>
    <property type="match status" value="1"/>
</dbReference>
<dbReference type="GO" id="GO:0004177">
    <property type="term" value="F:aminopeptidase activity"/>
    <property type="evidence" value="ECO:0007669"/>
    <property type="project" value="TreeGrafter"/>
</dbReference>
<protein>
    <submittedName>
        <fullName evidence="3">P1 family peptidase</fullName>
    </submittedName>
</protein>
<feature type="region of interest" description="Disordered" evidence="2">
    <location>
        <begin position="1"/>
        <end position="66"/>
    </location>
</feature>
<dbReference type="AlphaFoldDB" id="A0AA41PV53"/>
<dbReference type="InterPro" id="IPR016117">
    <property type="entry name" value="ArgJ-like_dom_sf"/>
</dbReference>
<feature type="compositionally biased region" description="Low complexity" evidence="2">
    <location>
        <begin position="32"/>
        <end position="50"/>
    </location>
</feature>
<dbReference type="RefSeq" id="WP_235049814.1">
    <property type="nucleotide sequence ID" value="NZ_JAKFHA010000001.1"/>
</dbReference>
<organism evidence="3 4">
    <name type="scientific">Yinghuangia soli</name>
    <dbReference type="NCBI Taxonomy" id="2908204"/>
    <lineage>
        <taxon>Bacteria</taxon>
        <taxon>Bacillati</taxon>
        <taxon>Actinomycetota</taxon>
        <taxon>Actinomycetes</taxon>
        <taxon>Kitasatosporales</taxon>
        <taxon>Streptomycetaceae</taxon>
        <taxon>Yinghuangia</taxon>
    </lineage>
</organism>
<keyword evidence="4" id="KW-1185">Reference proteome</keyword>
<name>A0AA41PV53_9ACTN</name>
<sequence length="429" mass="44019">MTGIPDPVPDRAGPGRTAAAGTEPLEPPMSPATPDTPLAPAADPHLATPAGRPRARALGIPFDGTPGPWNAITDVPGVEVGYTTLVHGDGPLRRGAGPVRTGVTAIHPRGRRDPGVPVAAGSYALNGNGEMTGLSWVAETGALDGPVAITNTHAVGAVHRGTIDWTLDHPAGRGVQWLLPVVSETWDGYLNDINGDHVRPEHAVAALESAASGPVEEGSVGGGTGMNCYAFKGGSGTASRVVGYGPTDFTVGAFVQANFGSRKELVIAGVPVGRELGDDNPFETTDWFAPAGSGSVIVVIATDAPLLPGQCQALARRVPLGLARTGTTGSHFSGDIFLAFSTANAGALGSTFPEGEPGADEFETLRFIPWGRMDPFYDAVVESVEEAVLNALTAAETMVGRDGHRSPALPHDRVRELLKARGVGKAAGT</sequence>
<evidence type="ECO:0000313" key="3">
    <source>
        <dbReference type="EMBL" id="MCF2525786.1"/>
    </source>
</evidence>
<dbReference type="EMBL" id="JAKFHA010000001">
    <property type="protein sequence ID" value="MCF2525786.1"/>
    <property type="molecule type" value="Genomic_DNA"/>
</dbReference>
<evidence type="ECO:0000256" key="1">
    <source>
        <dbReference type="ARBA" id="ARBA00007068"/>
    </source>
</evidence>
<dbReference type="Proteomes" id="UP001165378">
    <property type="component" value="Unassembled WGS sequence"/>
</dbReference>
<dbReference type="InterPro" id="IPR005321">
    <property type="entry name" value="Peptidase_S58_DmpA"/>
</dbReference>
<gene>
    <name evidence="3" type="ORF">LZ495_00910</name>
</gene>
<feature type="compositionally biased region" description="Low complexity" evidence="2">
    <location>
        <begin position="11"/>
        <end position="22"/>
    </location>
</feature>
<evidence type="ECO:0000313" key="4">
    <source>
        <dbReference type="Proteomes" id="UP001165378"/>
    </source>
</evidence>